<dbReference type="Pfam" id="PF06527">
    <property type="entry name" value="TniQ"/>
    <property type="match status" value="1"/>
</dbReference>
<keyword evidence="3" id="KW-1185">Reference proteome</keyword>
<accession>A0ABW4YF10</accession>
<protein>
    <submittedName>
        <fullName evidence="2">TniQ family protein</fullName>
    </submittedName>
</protein>
<proteinExistence type="predicted"/>
<evidence type="ECO:0000313" key="2">
    <source>
        <dbReference type="EMBL" id="MFD2114258.1"/>
    </source>
</evidence>
<dbReference type="EMBL" id="JBHUHO010000002">
    <property type="protein sequence ID" value="MFD2114258.1"/>
    <property type="molecule type" value="Genomic_DNA"/>
</dbReference>
<name>A0ABW4YF10_9BACL</name>
<feature type="domain" description="TniQ" evidence="1">
    <location>
        <begin position="15"/>
        <end position="54"/>
    </location>
</feature>
<organism evidence="2 3">
    <name type="scientific">Paenibacillus yanchengensis</name>
    <dbReference type="NCBI Taxonomy" id="2035833"/>
    <lineage>
        <taxon>Bacteria</taxon>
        <taxon>Bacillati</taxon>
        <taxon>Bacillota</taxon>
        <taxon>Bacilli</taxon>
        <taxon>Bacillales</taxon>
        <taxon>Paenibacillaceae</taxon>
        <taxon>Paenibacillus</taxon>
    </lineage>
</organism>
<dbReference type="InterPro" id="IPR009492">
    <property type="entry name" value="TniQ"/>
</dbReference>
<evidence type="ECO:0000259" key="1">
    <source>
        <dbReference type="Pfam" id="PF06527"/>
    </source>
</evidence>
<dbReference type="Proteomes" id="UP001597362">
    <property type="component" value="Unassembled WGS sequence"/>
</dbReference>
<comment type="caution">
    <text evidence="2">The sequence shown here is derived from an EMBL/GenBank/DDBJ whole genome shotgun (WGS) entry which is preliminary data.</text>
</comment>
<reference evidence="3" key="1">
    <citation type="journal article" date="2019" name="Int. J. Syst. Evol. Microbiol.">
        <title>The Global Catalogue of Microorganisms (GCM) 10K type strain sequencing project: providing services to taxonomists for standard genome sequencing and annotation.</title>
        <authorList>
            <consortium name="The Broad Institute Genomics Platform"/>
            <consortium name="The Broad Institute Genome Sequencing Center for Infectious Disease"/>
            <person name="Wu L."/>
            <person name="Ma J."/>
        </authorList>
    </citation>
    <scope>NUCLEOTIDE SEQUENCE [LARGE SCALE GENOMIC DNA]</scope>
    <source>
        <strain evidence="3">GH52</strain>
    </source>
</reference>
<evidence type="ECO:0000313" key="3">
    <source>
        <dbReference type="Proteomes" id="UP001597362"/>
    </source>
</evidence>
<sequence>MMLGLTASEIRRALLLKFCPKCIVEDEEGYGEAYWHRSHQAFGVSVCYKHMCRLVDSDIEVDQRHKHEMFTLNNYLKRRSYIFETVFDASDAKRELFIVQQSYLLLNCEFPLMGIDQIREYYVFKLQEKGLATESG</sequence>
<dbReference type="RefSeq" id="WP_377769230.1">
    <property type="nucleotide sequence ID" value="NZ_JBHUHO010000002.1"/>
</dbReference>
<gene>
    <name evidence="2" type="ORF">ACFSJH_00620</name>
</gene>